<reference evidence="2 3" key="1">
    <citation type="submission" date="2019-03" db="EMBL/GenBank/DDBJ databases">
        <title>Jiella endophytica sp. nov., a novel endophytic bacterium isolated from root of Ficus microcarpa Linn. f.</title>
        <authorList>
            <person name="Tuo L."/>
        </authorList>
    </citation>
    <scope>NUCLEOTIDE SEQUENCE [LARGE SCALE GENOMIC DNA]</scope>
    <source>
        <strain evidence="2 3">CBS5Q-3</strain>
    </source>
</reference>
<comment type="caution">
    <text evidence="2">The sequence shown here is derived from an EMBL/GenBank/DDBJ whole genome shotgun (WGS) entry which is preliminary data.</text>
</comment>
<evidence type="ECO:0000256" key="1">
    <source>
        <dbReference type="SAM" id="MobiDB-lite"/>
    </source>
</evidence>
<feature type="compositionally biased region" description="Basic and acidic residues" evidence="1">
    <location>
        <begin position="1"/>
        <end position="19"/>
    </location>
</feature>
<protein>
    <submittedName>
        <fullName evidence="2">DUF1344 domain-containing protein</fullName>
    </submittedName>
</protein>
<dbReference type="Proteomes" id="UP000298179">
    <property type="component" value="Unassembled WGS sequence"/>
</dbReference>
<accession>A0A4Y8RD87</accession>
<evidence type="ECO:0000313" key="3">
    <source>
        <dbReference type="Proteomes" id="UP000298179"/>
    </source>
</evidence>
<dbReference type="InterPro" id="IPR009780">
    <property type="entry name" value="DUF1344"/>
</dbReference>
<dbReference type="Pfam" id="PF07076">
    <property type="entry name" value="DUF1344"/>
    <property type="match status" value="1"/>
</dbReference>
<proteinExistence type="predicted"/>
<dbReference type="OrthoDB" id="8084514at2"/>
<dbReference type="EMBL" id="SOZD01000006">
    <property type="protein sequence ID" value="TFF19787.1"/>
    <property type="molecule type" value="Genomic_DNA"/>
</dbReference>
<sequence>MAAATRRDLTASHSPERGLCRTGPSTRMRKMRSLTLPLTLAASLIAATSAYAASPSSTMSGDKMTAGSTTSGSAKKLHVATGKIKSIDTAANTLTLTNGKTFMLPADFTTSSVKTGERVQVRYAMNGKQMSATTVKAAK</sequence>
<organism evidence="2 3">
    <name type="scientific">Jiella endophytica</name>
    <dbReference type="NCBI Taxonomy" id="2558362"/>
    <lineage>
        <taxon>Bacteria</taxon>
        <taxon>Pseudomonadati</taxon>
        <taxon>Pseudomonadota</taxon>
        <taxon>Alphaproteobacteria</taxon>
        <taxon>Hyphomicrobiales</taxon>
        <taxon>Aurantimonadaceae</taxon>
        <taxon>Jiella</taxon>
    </lineage>
</organism>
<name>A0A4Y8RD87_9HYPH</name>
<keyword evidence="3" id="KW-1185">Reference proteome</keyword>
<feature type="region of interest" description="Disordered" evidence="1">
    <location>
        <begin position="1"/>
        <end position="24"/>
    </location>
</feature>
<evidence type="ECO:0000313" key="2">
    <source>
        <dbReference type="EMBL" id="TFF19787.1"/>
    </source>
</evidence>
<feature type="region of interest" description="Disordered" evidence="1">
    <location>
        <begin position="54"/>
        <end position="74"/>
    </location>
</feature>
<gene>
    <name evidence="2" type="ORF">E3C22_19075</name>
</gene>
<dbReference type="AlphaFoldDB" id="A0A4Y8RD87"/>